<organism evidence="6 7">
    <name type="scientific">Chlamydomonas reinhardtii</name>
    <name type="common">Chlamydomonas smithii</name>
    <dbReference type="NCBI Taxonomy" id="3055"/>
    <lineage>
        <taxon>Eukaryota</taxon>
        <taxon>Viridiplantae</taxon>
        <taxon>Chlorophyta</taxon>
        <taxon>core chlorophytes</taxon>
        <taxon>Chlorophyceae</taxon>
        <taxon>CS clade</taxon>
        <taxon>Chlamydomonadales</taxon>
        <taxon>Chlamydomonadaceae</taxon>
        <taxon>Chlamydomonas</taxon>
    </lineage>
</organism>
<accession>A0A2K3DWM5</accession>
<evidence type="ECO:0000256" key="3">
    <source>
        <dbReference type="ARBA" id="ARBA00022840"/>
    </source>
</evidence>
<evidence type="ECO:0000256" key="4">
    <source>
        <dbReference type="SAM" id="MobiDB-lite"/>
    </source>
</evidence>
<dbReference type="SMART" id="SM00382">
    <property type="entry name" value="AAA"/>
    <property type="match status" value="1"/>
</dbReference>
<reference evidence="6 7" key="1">
    <citation type="journal article" date="2007" name="Science">
        <title>The Chlamydomonas genome reveals the evolution of key animal and plant functions.</title>
        <authorList>
            <person name="Merchant S.S."/>
            <person name="Prochnik S.E."/>
            <person name="Vallon O."/>
            <person name="Harris E.H."/>
            <person name="Karpowicz S.J."/>
            <person name="Witman G.B."/>
            <person name="Terry A."/>
            <person name="Salamov A."/>
            <person name="Fritz-Laylin L.K."/>
            <person name="Marechal-Drouard L."/>
            <person name="Marshall W.F."/>
            <person name="Qu L.H."/>
            <person name="Nelson D.R."/>
            <person name="Sanderfoot A.A."/>
            <person name="Spalding M.H."/>
            <person name="Kapitonov V.V."/>
            <person name="Ren Q."/>
            <person name="Ferris P."/>
            <person name="Lindquist E."/>
            <person name="Shapiro H."/>
            <person name="Lucas S.M."/>
            <person name="Grimwood J."/>
            <person name="Schmutz J."/>
            <person name="Cardol P."/>
            <person name="Cerutti H."/>
            <person name="Chanfreau G."/>
            <person name="Chen C.L."/>
            <person name="Cognat V."/>
            <person name="Croft M.T."/>
            <person name="Dent R."/>
            <person name="Dutcher S."/>
            <person name="Fernandez E."/>
            <person name="Fukuzawa H."/>
            <person name="Gonzalez-Ballester D."/>
            <person name="Gonzalez-Halphen D."/>
            <person name="Hallmann A."/>
            <person name="Hanikenne M."/>
            <person name="Hippler M."/>
            <person name="Inwood W."/>
            <person name="Jabbari K."/>
            <person name="Kalanon M."/>
            <person name="Kuras R."/>
            <person name="Lefebvre P.A."/>
            <person name="Lemaire S.D."/>
            <person name="Lobanov A.V."/>
            <person name="Lohr M."/>
            <person name="Manuell A."/>
            <person name="Meier I."/>
            <person name="Mets L."/>
            <person name="Mittag M."/>
            <person name="Mittelmeier T."/>
            <person name="Moroney J.V."/>
            <person name="Moseley J."/>
            <person name="Napoli C."/>
            <person name="Nedelcu A.M."/>
            <person name="Niyogi K."/>
            <person name="Novoselov S.V."/>
            <person name="Paulsen I.T."/>
            <person name="Pazour G."/>
            <person name="Purton S."/>
            <person name="Ral J.P."/>
            <person name="Riano-Pachon D.M."/>
            <person name="Riekhof W."/>
            <person name="Rymarquis L."/>
            <person name="Schroda M."/>
            <person name="Stern D."/>
            <person name="Umen J."/>
            <person name="Willows R."/>
            <person name="Wilson N."/>
            <person name="Zimmer S.L."/>
            <person name="Allmer J."/>
            <person name="Balk J."/>
            <person name="Bisova K."/>
            <person name="Chen C.J."/>
            <person name="Elias M."/>
            <person name="Gendler K."/>
            <person name="Hauser C."/>
            <person name="Lamb M.R."/>
            <person name="Ledford H."/>
            <person name="Long J.C."/>
            <person name="Minagawa J."/>
            <person name="Page M.D."/>
            <person name="Pan J."/>
            <person name="Pootakham W."/>
            <person name="Roje S."/>
            <person name="Rose A."/>
            <person name="Stahlberg E."/>
            <person name="Terauchi A.M."/>
            <person name="Yang P."/>
            <person name="Ball S."/>
            <person name="Bowler C."/>
            <person name="Dieckmann C.L."/>
            <person name="Gladyshev V.N."/>
            <person name="Green P."/>
            <person name="Jorgensen R."/>
            <person name="Mayfield S."/>
            <person name="Mueller-Roeber B."/>
            <person name="Rajamani S."/>
            <person name="Sayre R.T."/>
            <person name="Brokstein P."/>
            <person name="Dubchak I."/>
            <person name="Goodstein D."/>
            <person name="Hornick L."/>
            <person name="Huang Y.W."/>
            <person name="Jhaveri J."/>
            <person name="Luo Y."/>
            <person name="Martinez D."/>
            <person name="Ngau W.C."/>
            <person name="Otillar B."/>
            <person name="Poliakov A."/>
            <person name="Porter A."/>
            <person name="Szajkowski L."/>
            <person name="Werner G."/>
            <person name="Zhou K."/>
            <person name="Grigoriev I.V."/>
            <person name="Rokhsar D.S."/>
            <person name="Grossman A.R."/>
        </authorList>
    </citation>
    <scope>NUCLEOTIDE SEQUENCE [LARGE SCALE GENOMIC DNA]</scope>
    <source>
        <strain evidence="7">CC-503</strain>
    </source>
</reference>
<feature type="domain" description="ABC transporter" evidence="5">
    <location>
        <begin position="111"/>
        <end position="333"/>
    </location>
</feature>
<evidence type="ECO:0000313" key="6">
    <source>
        <dbReference type="EMBL" id="PNW84922.1"/>
    </source>
</evidence>
<dbReference type="InterPro" id="IPR017871">
    <property type="entry name" value="ABC_transporter-like_CS"/>
</dbReference>
<dbReference type="InterPro" id="IPR003593">
    <property type="entry name" value="AAA+_ATPase"/>
</dbReference>
<dbReference type="GO" id="GO:0055085">
    <property type="term" value="P:transmembrane transport"/>
    <property type="evidence" value="ECO:0007669"/>
    <property type="project" value="InterPro"/>
</dbReference>
<dbReference type="GO" id="GO:0009941">
    <property type="term" value="C:chloroplast envelope"/>
    <property type="evidence" value="ECO:0000318"/>
    <property type="project" value="GO_Central"/>
</dbReference>
<keyword evidence="1" id="KW-0813">Transport</keyword>
<keyword evidence="3" id="KW-0067">ATP-binding</keyword>
<dbReference type="InterPro" id="IPR027417">
    <property type="entry name" value="P-loop_NTPase"/>
</dbReference>
<feature type="compositionally biased region" description="Low complexity" evidence="4">
    <location>
        <begin position="59"/>
        <end position="85"/>
    </location>
</feature>
<proteinExistence type="predicted"/>
<dbReference type="CDD" id="cd03225">
    <property type="entry name" value="ABC_cobalt_CbiO_domain1"/>
    <property type="match status" value="1"/>
</dbReference>
<dbReference type="GeneID" id="5729058"/>
<dbReference type="PROSITE" id="PS00211">
    <property type="entry name" value="ABC_TRANSPORTER_1"/>
    <property type="match status" value="1"/>
</dbReference>
<dbReference type="InParanoid" id="A0A2K3DWM5"/>
<dbReference type="AlphaFoldDB" id="A0A2K3DWM5"/>
<dbReference type="Gene3D" id="3.40.50.300">
    <property type="entry name" value="P-loop containing nucleotide triphosphate hydrolases"/>
    <property type="match status" value="1"/>
</dbReference>
<dbReference type="Gramene" id="PNW84922">
    <property type="protein sequence ID" value="PNW84922"/>
    <property type="gene ID" value="CHLRE_03g164150v5"/>
</dbReference>
<name>A0A2K3DWM5_CHLRE</name>
<dbReference type="FunCoup" id="A0A2K3DWM5">
    <property type="interactions" value="57"/>
</dbReference>
<dbReference type="OrthoDB" id="6500128at2759"/>
<dbReference type="GO" id="GO:0016887">
    <property type="term" value="F:ATP hydrolysis activity"/>
    <property type="evidence" value="ECO:0007669"/>
    <property type="project" value="InterPro"/>
</dbReference>
<dbReference type="PANTHER" id="PTHR43514:SF4">
    <property type="entry name" value="ABC TRANSPORTER I FAMILY MEMBER 10"/>
    <property type="match status" value="1"/>
</dbReference>
<evidence type="ECO:0000313" key="7">
    <source>
        <dbReference type="Proteomes" id="UP000006906"/>
    </source>
</evidence>
<dbReference type="STRING" id="3055.A0A2K3DWM5"/>
<evidence type="ECO:0000256" key="1">
    <source>
        <dbReference type="ARBA" id="ARBA00022448"/>
    </source>
</evidence>
<dbReference type="GO" id="GO:0016020">
    <property type="term" value="C:membrane"/>
    <property type="evidence" value="ECO:0007669"/>
    <property type="project" value="InterPro"/>
</dbReference>
<dbReference type="Proteomes" id="UP000006906">
    <property type="component" value="Chromosome 3"/>
</dbReference>
<evidence type="ECO:0000259" key="5">
    <source>
        <dbReference type="PROSITE" id="PS50893"/>
    </source>
</evidence>
<dbReference type="SUPFAM" id="SSF52540">
    <property type="entry name" value="P-loop containing nucleoside triphosphate hydrolases"/>
    <property type="match status" value="1"/>
</dbReference>
<sequence>MLAGGLRGALGLSRVASGERRTAAPHTPRCPADSAPSTSSSHLALDPAPYSSSCHRSRTSCIASTSSSSTGTTSTGSNNSGRASSPAGGITVPPAILTKSAVRRTSSPNSVIVHNLRLKLGSRDVKRPVLNGVDLQVRRGSLHMLLGPNGCGKSTLLKVLGGLLVPDSGLIDADQPSGFVFQNPDHQVVMPTVAADVAFGLGRYVLAEEEVTAAVRSSLRLVNMEDFMYRATHTLSGGQRQRVAIAGALAEDPKLLLLDELTTFLDREDQFGVLGAVKNITSERKDVTAIWVTHRFEELQFADAASYMENGRVVFTGTPDEAKAYMRKLGAPV</sequence>
<evidence type="ECO:0000256" key="2">
    <source>
        <dbReference type="ARBA" id="ARBA00022741"/>
    </source>
</evidence>
<dbReference type="OMA" id="SAFEHHI"/>
<dbReference type="PROSITE" id="PS50893">
    <property type="entry name" value="ABC_TRANSPORTER_2"/>
    <property type="match status" value="1"/>
</dbReference>
<dbReference type="Pfam" id="PF00005">
    <property type="entry name" value="ABC_tran"/>
    <property type="match status" value="1"/>
</dbReference>
<dbReference type="RefSeq" id="XP_001703542.2">
    <property type="nucleotide sequence ID" value="XM_001703490.2"/>
</dbReference>
<dbReference type="EMBL" id="CM008964">
    <property type="protein sequence ID" value="PNW84922.1"/>
    <property type="molecule type" value="Genomic_DNA"/>
</dbReference>
<protein>
    <recommendedName>
        <fullName evidence="5">ABC transporter domain-containing protein</fullName>
    </recommendedName>
</protein>
<keyword evidence="2" id="KW-0547">Nucleotide-binding</keyword>
<feature type="region of interest" description="Disordered" evidence="4">
    <location>
        <begin position="13"/>
        <end position="92"/>
    </location>
</feature>
<dbReference type="ExpressionAtlas" id="A0A2K3DWM5">
    <property type="expression patterns" value="baseline"/>
</dbReference>
<dbReference type="PANTHER" id="PTHR43514">
    <property type="entry name" value="ABC TRANSPORTER I FAMILY MEMBER 10"/>
    <property type="match status" value="1"/>
</dbReference>
<dbReference type="PaxDb" id="3055-EDP06224"/>
<gene>
    <name evidence="6" type="ORF">CHLRE_03g164150v5</name>
</gene>
<keyword evidence="7" id="KW-1185">Reference proteome</keyword>
<dbReference type="InterPro" id="IPR003439">
    <property type="entry name" value="ABC_transporter-like_ATP-bd"/>
</dbReference>
<dbReference type="InterPro" id="IPR015856">
    <property type="entry name" value="ABC_transpr_CbiO/EcfA_su"/>
</dbReference>
<dbReference type="GO" id="GO:0005524">
    <property type="term" value="F:ATP binding"/>
    <property type="evidence" value="ECO:0007669"/>
    <property type="project" value="UniProtKB-KW"/>
</dbReference>
<dbReference type="KEGG" id="cre:CHLRE_03g164150v5"/>
<dbReference type="InterPro" id="IPR050334">
    <property type="entry name" value="Molybdenum_import_ModC"/>
</dbReference>